<dbReference type="OrthoDB" id="8455151at2"/>
<proteinExistence type="predicted"/>
<dbReference type="KEGG" id="fer:FNB15_13490"/>
<dbReference type="EMBL" id="CP041636">
    <property type="protein sequence ID" value="QDO98220.1"/>
    <property type="molecule type" value="Genomic_DNA"/>
</dbReference>
<evidence type="ECO:0000313" key="1">
    <source>
        <dbReference type="EMBL" id="QDO98220.1"/>
    </source>
</evidence>
<name>A0A516H3P7_9PROT</name>
<gene>
    <name evidence="1" type="ORF">FNB15_13490</name>
</gene>
<sequence>MSNISLSAYRNWIPTFDPNQSKSLSYTKWEDRSPEDRAESIKARADVVATFKRWVEVDRQMAADAKGHESHYRGAPNVNNLTREQALYQIEYMSELIQSGEAEKTALSAAKGTQTTSNYRQYVYWVQQHLEALDSEGAGQCTLAQA</sequence>
<dbReference type="RefSeq" id="WP_144069201.1">
    <property type="nucleotide sequence ID" value="NZ_CP041636.1"/>
</dbReference>
<accession>A0A516H3P7</accession>
<keyword evidence="2" id="KW-1185">Reference proteome</keyword>
<evidence type="ECO:0000313" key="2">
    <source>
        <dbReference type="Proteomes" id="UP000317496"/>
    </source>
</evidence>
<dbReference type="AlphaFoldDB" id="A0A516H3P7"/>
<dbReference type="Proteomes" id="UP000317496">
    <property type="component" value="Chromosome"/>
</dbReference>
<reference evidence="1 2" key="1">
    <citation type="submission" date="2019-07" db="EMBL/GenBank/DDBJ databases">
        <title>Genome sequencing for Ferrovibrio sp. K5.</title>
        <authorList>
            <person name="Park S.-J."/>
        </authorList>
    </citation>
    <scope>NUCLEOTIDE SEQUENCE [LARGE SCALE GENOMIC DNA]</scope>
    <source>
        <strain evidence="1 2">K5</strain>
    </source>
</reference>
<protein>
    <submittedName>
        <fullName evidence="1">Uncharacterized protein</fullName>
    </submittedName>
</protein>
<organism evidence="1 2">
    <name type="scientific">Ferrovibrio terrae</name>
    <dbReference type="NCBI Taxonomy" id="2594003"/>
    <lineage>
        <taxon>Bacteria</taxon>
        <taxon>Pseudomonadati</taxon>
        <taxon>Pseudomonadota</taxon>
        <taxon>Alphaproteobacteria</taxon>
        <taxon>Rhodospirillales</taxon>
        <taxon>Rhodospirillaceae</taxon>
        <taxon>Ferrovibrio</taxon>
    </lineage>
</organism>